<feature type="transmembrane region" description="Helical" evidence="9">
    <location>
        <begin position="183"/>
        <end position="202"/>
    </location>
</feature>
<dbReference type="GO" id="GO:0005886">
    <property type="term" value="C:plasma membrane"/>
    <property type="evidence" value="ECO:0007669"/>
    <property type="project" value="UniProtKB-SubCell"/>
</dbReference>
<evidence type="ECO:0000256" key="5">
    <source>
        <dbReference type="ARBA" id="ARBA00022692"/>
    </source>
</evidence>
<feature type="transmembrane region" description="Helical" evidence="9">
    <location>
        <begin position="48"/>
        <end position="71"/>
    </location>
</feature>
<feature type="transmembrane region" description="Helical" evidence="9">
    <location>
        <begin position="389"/>
        <end position="408"/>
    </location>
</feature>
<dbReference type="InterPro" id="IPR051084">
    <property type="entry name" value="H+-coupled_symporters"/>
</dbReference>
<dbReference type="AlphaFoldDB" id="A0A5E4ZMM0"/>
<comment type="subcellular location">
    <subcellularLocation>
        <location evidence="1">Cell membrane</location>
        <topology evidence="1">Multi-pass membrane protein</topology>
    </subcellularLocation>
</comment>
<comment type="similarity">
    <text evidence="2">Belongs to the major facilitator superfamily. Metabolite:H+ Symporter (MHS) family (TC 2.A.1.6) family.</text>
</comment>
<sequence length="417" mass="43119">MPVTKTLNPRALATVVLANALEFFEYFAYATFARFIGAAFFPHGDAGVASLAAFGTFATGFLMRPIGALVLGAYADRVGRKPALLLNITLVAAGTLGMALLPGYDVLGVAAPLLLLACRMLQGFAIGGEIGAAGAYLIEQCAPARRGLYCGWLLAGQGLALLAIGACGLLMNDLLTAAQLGAWGWRIPFLLAVMMIPVQVLLRRRLLAHDIPQPVAAEVDDGHLQGWKVLALGTLLIAGGTVPTYVATFTAPFEMAGTMPTLRQSFLVTIALGAITAAASIVGGRLADRLGYPTVVILARLASIIAVVPTYLAAMYGLGNGFFVAGIIAVTAASCLAAGPTVALLLSTVRSRSRATSLSFIYAVGVAVFGGTAPALVATWNAWAGSRMAAAWTISAAALGAIVAVRALQHHQTRVRD</sequence>
<feature type="transmembrane region" description="Helical" evidence="9">
    <location>
        <begin position="83"/>
        <end position="101"/>
    </location>
</feature>
<evidence type="ECO:0000256" key="9">
    <source>
        <dbReference type="SAM" id="Phobius"/>
    </source>
</evidence>
<name>A0A5E4ZMM0_9BURK</name>
<dbReference type="EMBL" id="CABPSP010000001">
    <property type="protein sequence ID" value="VVE61500.1"/>
    <property type="molecule type" value="Genomic_DNA"/>
</dbReference>
<keyword evidence="5 9" id="KW-0812">Transmembrane</keyword>
<feature type="transmembrane region" description="Helical" evidence="9">
    <location>
        <begin position="295"/>
        <end position="316"/>
    </location>
</feature>
<organism evidence="11 12">
    <name type="scientific">Pandoraea anapnoica</name>
    <dbReference type="NCBI Taxonomy" id="2508301"/>
    <lineage>
        <taxon>Bacteria</taxon>
        <taxon>Pseudomonadati</taxon>
        <taxon>Pseudomonadota</taxon>
        <taxon>Betaproteobacteria</taxon>
        <taxon>Burkholderiales</taxon>
        <taxon>Burkholderiaceae</taxon>
        <taxon>Pandoraea</taxon>
    </lineage>
</organism>
<feature type="transmembrane region" description="Helical" evidence="9">
    <location>
        <begin position="322"/>
        <end position="346"/>
    </location>
</feature>
<evidence type="ECO:0000256" key="1">
    <source>
        <dbReference type="ARBA" id="ARBA00004651"/>
    </source>
</evidence>
<feature type="domain" description="Major facilitator superfamily (MFS) profile" evidence="10">
    <location>
        <begin position="11"/>
        <end position="412"/>
    </location>
</feature>
<feature type="transmembrane region" description="Helical" evidence="9">
    <location>
        <begin position="150"/>
        <end position="171"/>
    </location>
</feature>
<keyword evidence="3" id="KW-0813">Transport</keyword>
<dbReference type="PANTHER" id="PTHR43528:SF3">
    <property type="entry name" value="CITRATE-PROTON SYMPORTER"/>
    <property type="match status" value="1"/>
</dbReference>
<proteinExistence type="inferred from homology"/>
<dbReference type="Pfam" id="PF07690">
    <property type="entry name" value="MFS_1"/>
    <property type="match status" value="1"/>
</dbReference>
<feature type="transmembrane region" description="Helical" evidence="9">
    <location>
        <begin position="229"/>
        <end position="253"/>
    </location>
</feature>
<evidence type="ECO:0000256" key="6">
    <source>
        <dbReference type="ARBA" id="ARBA00022847"/>
    </source>
</evidence>
<dbReference type="InterPro" id="IPR036259">
    <property type="entry name" value="MFS_trans_sf"/>
</dbReference>
<dbReference type="PROSITE" id="PS00217">
    <property type="entry name" value="SUGAR_TRANSPORT_2"/>
    <property type="match status" value="1"/>
</dbReference>
<gene>
    <name evidence="11" type="primary">proP_1</name>
    <name evidence="11" type="ORF">PAN31117_00598</name>
</gene>
<keyword evidence="12" id="KW-1185">Reference proteome</keyword>
<keyword evidence="4" id="KW-1003">Cell membrane</keyword>
<feature type="transmembrane region" description="Helical" evidence="9">
    <location>
        <begin position="265"/>
        <end position="283"/>
    </location>
</feature>
<dbReference type="PROSITE" id="PS50850">
    <property type="entry name" value="MFS"/>
    <property type="match status" value="1"/>
</dbReference>
<protein>
    <submittedName>
        <fullName evidence="11">Proline/betaine transporter</fullName>
    </submittedName>
</protein>
<evidence type="ECO:0000259" key="10">
    <source>
        <dbReference type="PROSITE" id="PS50850"/>
    </source>
</evidence>
<evidence type="ECO:0000313" key="12">
    <source>
        <dbReference type="Proteomes" id="UP000383122"/>
    </source>
</evidence>
<evidence type="ECO:0000256" key="2">
    <source>
        <dbReference type="ARBA" id="ARBA00008240"/>
    </source>
</evidence>
<dbReference type="Gene3D" id="1.20.1250.20">
    <property type="entry name" value="MFS general substrate transporter like domains"/>
    <property type="match status" value="2"/>
</dbReference>
<dbReference type="Proteomes" id="UP000383122">
    <property type="component" value="Unassembled WGS sequence"/>
</dbReference>
<dbReference type="OrthoDB" id="9002864at2"/>
<feature type="transmembrane region" description="Helical" evidence="9">
    <location>
        <begin position="113"/>
        <end position="138"/>
    </location>
</feature>
<keyword evidence="7 9" id="KW-1133">Transmembrane helix</keyword>
<dbReference type="InterPro" id="IPR005829">
    <property type="entry name" value="Sugar_transporter_CS"/>
</dbReference>
<evidence type="ECO:0000256" key="8">
    <source>
        <dbReference type="ARBA" id="ARBA00023136"/>
    </source>
</evidence>
<evidence type="ECO:0000313" key="11">
    <source>
        <dbReference type="EMBL" id="VVE61500.1"/>
    </source>
</evidence>
<dbReference type="SUPFAM" id="SSF103473">
    <property type="entry name" value="MFS general substrate transporter"/>
    <property type="match status" value="1"/>
</dbReference>
<keyword evidence="6" id="KW-0769">Symport</keyword>
<dbReference type="GO" id="GO:0015293">
    <property type="term" value="F:symporter activity"/>
    <property type="evidence" value="ECO:0007669"/>
    <property type="project" value="UniProtKB-KW"/>
</dbReference>
<evidence type="ECO:0000256" key="4">
    <source>
        <dbReference type="ARBA" id="ARBA00022475"/>
    </source>
</evidence>
<dbReference type="InterPro" id="IPR020846">
    <property type="entry name" value="MFS_dom"/>
</dbReference>
<feature type="transmembrane region" description="Helical" evidence="9">
    <location>
        <begin position="358"/>
        <end position="383"/>
    </location>
</feature>
<keyword evidence="8 9" id="KW-0472">Membrane</keyword>
<evidence type="ECO:0000256" key="3">
    <source>
        <dbReference type="ARBA" id="ARBA00022448"/>
    </source>
</evidence>
<accession>A0A5E4ZMM0</accession>
<evidence type="ECO:0000256" key="7">
    <source>
        <dbReference type="ARBA" id="ARBA00022989"/>
    </source>
</evidence>
<dbReference type="InterPro" id="IPR011701">
    <property type="entry name" value="MFS"/>
</dbReference>
<dbReference type="PANTHER" id="PTHR43528">
    <property type="entry name" value="ALPHA-KETOGLUTARATE PERMEASE"/>
    <property type="match status" value="1"/>
</dbReference>
<reference evidence="11 12" key="1">
    <citation type="submission" date="2019-08" db="EMBL/GenBank/DDBJ databases">
        <authorList>
            <person name="Peeters C."/>
        </authorList>
    </citation>
    <scope>NUCLEOTIDE SEQUENCE [LARGE SCALE GENOMIC DNA]</scope>
    <source>
        <strain evidence="11 12">LMG 31117</strain>
    </source>
</reference>
<feature type="transmembrane region" description="Helical" evidence="9">
    <location>
        <begin position="12"/>
        <end position="36"/>
    </location>
</feature>